<comment type="caution">
    <text evidence="2">The sequence shown here is derived from an EMBL/GenBank/DDBJ whole genome shotgun (WGS) entry which is preliminary data.</text>
</comment>
<gene>
    <name evidence="2" type="ORF">KUF71_016007</name>
</gene>
<protein>
    <submittedName>
        <fullName evidence="2">Uncharacterized protein</fullName>
    </submittedName>
</protein>
<sequence>MTCCDSARFFSRLGIQKWRRTADSSCGLALDGLLSNAAAAAARVAPRSIIQRPANTTHKKYWGGFAHPRGYGLGYGALREDRGPVTLSTGLAHRRIPHRKGARVMLDLLDGVQLGPRHQDAVVAGGGEEDPLGPGVYQGHGTHGARLARQVHVVAGAQVRPHGLLRLGVVAVRAVPHRADGRRLVRDVLLEEVAVHDGPGAAALRPRRQVHDVHRGVAERVVVARVAGDAHQQVPGGVHDDGGHGRDAAAPTPAQRQRGGLVRAPHPAPVPLQLRRGEHGARDEPLQLGVLVEVARPVPAGRVELRPGPRRGAGHRGLHGLGAEALRVQAGRHQRLQAGRGGGEVVGRGQQHFEAWRGRVGGGGAAPDSLQVLQLGDGVDVVEGADDPRRLLGVVDHGHGSPERPQQAHWGHLWVVMIDQLLGDVQKFYAFDTVLKSTTGNTLLEWGGRTMRPVTIEDIITSQRMGVL</sequence>
<evidence type="ECO:0000313" key="3">
    <source>
        <dbReference type="Proteomes" id="UP001219518"/>
    </source>
</evidence>
<accession>A0AAE1HUK8</accession>
<feature type="region of interest" description="Disordered" evidence="1">
    <location>
        <begin position="229"/>
        <end position="272"/>
    </location>
</feature>
<evidence type="ECO:0000313" key="2">
    <source>
        <dbReference type="EMBL" id="KAK3927722.1"/>
    </source>
</evidence>
<reference evidence="2" key="1">
    <citation type="submission" date="2021-07" db="EMBL/GenBank/DDBJ databases">
        <authorList>
            <person name="Catto M.A."/>
            <person name="Jacobson A."/>
            <person name="Kennedy G."/>
            <person name="Labadie P."/>
            <person name="Hunt B.G."/>
            <person name="Srinivasan R."/>
        </authorList>
    </citation>
    <scope>NUCLEOTIDE SEQUENCE</scope>
    <source>
        <strain evidence="2">PL_HMW_Pooled</strain>
        <tissue evidence="2">Head</tissue>
    </source>
</reference>
<dbReference type="Proteomes" id="UP001219518">
    <property type="component" value="Unassembled WGS sequence"/>
</dbReference>
<proteinExistence type="predicted"/>
<keyword evidence="3" id="KW-1185">Reference proteome</keyword>
<organism evidence="2 3">
    <name type="scientific">Frankliniella fusca</name>
    <dbReference type="NCBI Taxonomy" id="407009"/>
    <lineage>
        <taxon>Eukaryota</taxon>
        <taxon>Metazoa</taxon>
        <taxon>Ecdysozoa</taxon>
        <taxon>Arthropoda</taxon>
        <taxon>Hexapoda</taxon>
        <taxon>Insecta</taxon>
        <taxon>Pterygota</taxon>
        <taxon>Neoptera</taxon>
        <taxon>Paraneoptera</taxon>
        <taxon>Thysanoptera</taxon>
        <taxon>Terebrantia</taxon>
        <taxon>Thripoidea</taxon>
        <taxon>Thripidae</taxon>
        <taxon>Frankliniella</taxon>
    </lineage>
</organism>
<reference evidence="2" key="2">
    <citation type="journal article" date="2023" name="BMC Genomics">
        <title>Pest status, molecular evolution, and epigenetic factors derived from the genome assembly of Frankliniella fusca, a thysanopteran phytovirus vector.</title>
        <authorList>
            <person name="Catto M.A."/>
            <person name="Labadie P.E."/>
            <person name="Jacobson A.L."/>
            <person name="Kennedy G.G."/>
            <person name="Srinivasan R."/>
            <person name="Hunt B.G."/>
        </authorList>
    </citation>
    <scope>NUCLEOTIDE SEQUENCE</scope>
    <source>
        <strain evidence="2">PL_HMW_Pooled</strain>
    </source>
</reference>
<feature type="compositionally biased region" description="Basic and acidic residues" evidence="1">
    <location>
        <begin position="238"/>
        <end position="247"/>
    </location>
</feature>
<evidence type="ECO:0000256" key="1">
    <source>
        <dbReference type="SAM" id="MobiDB-lite"/>
    </source>
</evidence>
<dbReference type="AlphaFoldDB" id="A0AAE1HUK8"/>
<name>A0AAE1HUK8_9NEOP</name>
<dbReference type="EMBL" id="JAHWGI010001300">
    <property type="protein sequence ID" value="KAK3927722.1"/>
    <property type="molecule type" value="Genomic_DNA"/>
</dbReference>